<dbReference type="PROSITE" id="PS00905">
    <property type="entry name" value="GTP1_OBG"/>
    <property type="match status" value="1"/>
</dbReference>
<dbReference type="GO" id="GO:0003924">
    <property type="term" value="F:GTPase activity"/>
    <property type="evidence" value="ECO:0007669"/>
    <property type="project" value="UniProtKB-UniRule"/>
</dbReference>
<evidence type="ECO:0000313" key="14">
    <source>
        <dbReference type="Proteomes" id="UP000005309"/>
    </source>
</evidence>
<evidence type="ECO:0000256" key="7">
    <source>
        <dbReference type="ARBA" id="ARBA00022842"/>
    </source>
</evidence>
<feature type="domain" description="Obg" evidence="12">
    <location>
        <begin position="37"/>
        <end position="195"/>
    </location>
</feature>
<evidence type="ECO:0000256" key="6">
    <source>
        <dbReference type="ARBA" id="ARBA00022801"/>
    </source>
</evidence>
<feature type="binding site" evidence="9">
    <location>
        <begin position="249"/>
        <end position="252"/>
    </location>
    <ligand>
        <name>GTP</name>
        <dbReference type="ChEBI" id="CHEBI:37565"/>
    </ligand>
</feature>
<proteinExistence type="inferred from homology"/>
<keyword evidence="5 9" id="KW-0547">Nucleotide-binding</keyword>
<comment type="function">
    <text evidence="9">An essential GTPase which binds GTP, GDP and possibly (p)ppGpp with moderate affinity, with high nucleotide exchange rates and a fairly low GTP hydrolysis rate. Plays a role in control of the cell cycle, stress response, ribosome biogenesis and in those bacteria that undergo differentiation, in morphogenesis control.</text>
</comment>
<dbReference type="InterPro" id="IPR006169">
    <property type="entry name" value="GTP1_OBG_dom"/>
</dbReference>
<evidence type="ECO:0000259" key="12">
    <source>
        <dbReference type="PROSITE" id="PS51883"/>
    </source>
</evidence>
<dbReference type="NCBIfam" id="NF008956">
    <property type="entry name" value="PRK12299.1"/>
    <property type="match status" value="1"/>
</dbReference>
<dbReference type="PRINTS" id="PR00326">
    <property type="entry name" value="GTP1OBG"/>
</dbReference>
<keyword evidence="14" id="KW-1185">Reference proteome</keyword>
<keyword evidence="8 9" id="KW-0342">GTP-binding</keyword>
<dbReference type="PANTHER" id="PTHR11702">
    <property type="entry name" value="DEVELOPMENTALLY REGULATED GTP-BINDING PROTEIN-RELATED"/>
    <property type="match status" value="1"/>
</dbReference>
<feature type="binding site" evidence="9">
    <location>
        <position position="229"/>
    </location>
    <ligand>
        <name>Mg(2+)</name>
        <dbReference type="ChEBI" id="CHEBI:18420"/>
    </ligand>
</feature>
<dbReference type="Pfam" id="PF01926">
    <property type="entry name" value="MMR_HSR1"/>
    <property type="match status" value="1"/>
</dbReference>
<dbReference type="InterPro" id="IPR031167">
    <property type="entry name" value="G_OBG"/>
</dbReference>
<evidence type="ECO:0000256" key="8">
    <source>
        <dbReference type="ARBA" id="ARBA00023134"/>
    </source>
</evidence>
<feature type="binding site" evidence="9">
    <location>
        <begin position="227"/>
        <end position="231"/>
    </location>
    <ligand>
        <name>GTP</name>
        <dbReference type="ChEBI" id="CHEBI:37565"/>
    </ligand>
</feature>
<evidence type="ECO:0000256" key="5">
    <source>
        <dbReference type="ARBA" id="ARBA00022741"/>
    </source>
</evidence>
<dbReference type="PANTHER" id="PTHR11702:SF31">
    <property type="entry name" value="MITOCHONDRIAL RIBOSOME-ASSOCIATED GTPASE 2"/>
    <property type="match status" value="1"/>
</dbReference>
<dbReference type="HOGENOM" id="CLU_011747_2_1_9"/>
<reference evidence="13 14" key="1">
    <citation type="submission" date="2009-04" db="EMBL/GenBank/DDBJ databases">
        <authorList>
            <person name="Qin X."/>
            <person name="Bachman B."/>
            <person name="Battles P."/>
            <person name="Bell A."/>
            <person name="Bess C."/>
            <person name="Bickham C."/>
            <person name="Chaboub L."/>
            <person name="Chen D."/>
            <person name="Coyle M."/>
            <person name="Deiros D.R."/>
            <person name="Dinh H."/>
            <person name="Forbes L."/>
            <person name="Fowler G."/>
            <person name="Francisco L."/>
            <person name="Fu Q."/>
            <person name="Gubbala S."/>
            <person name="Hale W."/>
            <person name="Han Y."/>
            <person name="Hemphill L."/>
            <person name="Highlander S.K."/>
            <person name="Hirani K."/>
            <person name="Hogues M."/>
            <person name="Jackson L."/>
            <person name="Jakkamsetti A."/>
            <person name="Javaid M."/>
            <person name="Jiang H."/>
            <person name="Korchina V."/>
            <person name="Kovar C."/>
            <person name="Lara F."/>
            <person name="Lee S."/>
            <person name="Mata R."/>
            <person name="Mathew T."/>
            <person name="Moen C."/>
            <person name="Morales K."/>
            <person name="Munidasa M."/>
            <person name="Nazareth L."/>
            <person name="Ngo R."/>
            <person name="Nguyen L."/>
            <person name="Okwuonu G."/>
            <person name="Ongeri F."/>
            <person name="Patil S."/>
            <person name="Petrosino J."/>
            <person name="Pham C."/>
            <person name="Pham P."/>
            <person name="Pu L.-L."/>
            <person name="Puazo M."/>
            <person name="Raj R."/>
            <person name="Reid J."/>
            <person name="Rouhana J."/>
            <person name="Saada N."/>
            <person name="Shang Y."/>
            <person name="Simmons D."/>
            <person name="Thornton R."/>
            <person name="Warren J."/>
            <person name="Weissenberger G."/>
            <person name="Zhang J."/>
            <person name="Zhang L."/>
            <person name="Zhou C."/>
            <person name="Zhu D."/>
            <person name="Muzny D."/>
            <person name="Worley K."/>
            <person name="Gibbs R."/>
        </authorList>
    </citation>
    <scope>NUCLEOTIDE SEQUENCE [LARGE SCALE GENOMIC DNA]</scope>
    <source>
        <strain evidence="13 14">ATCC 43531</strain>
    </source>
</reference>
<feature type="binding site" evidence="9">
    <location>
        <begin position="319"/>
        <end position="322"/>
    </location>
    <ligand>
        <name>GTP</name>
        <dbReference type="ChEBI" id="CHEBI:37565"/>
    </ligand>
</feature>
<comment type="caution">
    <text evidence="13">The sequence shown here is derived from an EMBL/GenBank/DDBJ whole genome shotgun (WGS) entry which is preliminary data.</text>
</comment>
<feature type="domain" description="OBG-type G" evidence="10">
    <location>
        <begin position="196"/>
        <end position="367"/>
    </location>
</feature>
<dbReference type="NCBIfam" id="NF008955">
    <property type="entry name" value="PRK12297.1"/>
    <property type="match status" value="1"/>
</dbReference>
<dbReference type="InterPro" id="IPR015349">
    <property type="entry name" value="OCT_dom"/>
</dbReference>
<dbReference type="InterPro" id="IPR006074">
    <property type="entry name" value="GTP1-OBG_CS"/>
</dbReference>
<dbReference type="FunFam" id="2.70.210.12:FF:000001">
    <property type="entry name" value="GTPase Obg"/>
    <property type="match status" value="1"/>
</dbReference>
<sequence length="463" mass="50585">MQRCLYSLVQALLEAVFAGESALAKTAYCVKREEGRMQFIDRAQITVKAGDGGHGKSAFRHEKFMPKGGPSGGDGGRGGDVIFRADRNLNTLLSFRYRRKFVAKNGENGEYKNQFGKNAAPLYVDVPPGTIVTDEATGEVLADLAEIGMEAVIARGGRGGRGNAKFANSANRAPSFAEFGEPGEGRKLRLELKLLADVGLVGYPSVGKSSLVASCSAARPEIADYHFTTITPVLGVVQTDYEKSFVMADIPGLIEGAADGVGLGHDFLRHVERTRLILHIVDASGIEGRDPVEDYYKINAELARYSEKIARRTQFLVANKIDLPSAAEHLPRLKELAAQEGLAFFAISAATREGVQELIDRVGAWLDAYVPEPEAEEDDVVVYDQNADDDEKVTVSRNDAGDFVVSGKAIEKLVAMTNFNNDEAVRRFQYIWRLKGLDEKLRARGIKEGMTVHIGDMAFDYQD</sequence>
<keyword evidence="4 9" id="KW-0479">Metal-binding</keyword>
<dbReference type="InterPro" id="IPR036726">
    <property type="entry name" value="GTP1_OBG_dom_sf"/>
</dbReference>
<dbReference type="GO" id="GO:0042254">
    <property type="term" value="P:ribosome biogenesis"/>
    <property type="evidence" value="ECO:0007669"/>
    <property type="project" value="UniProtKB-UniRule"/>
</dbReference>
<keyword evidence="7 9" id="KW-0460">Magnesium</keyword>
<feature type="domain" description="OCT" evidence="11">
    <location>
        <begin position="385"/>
        <end position="463"/>
    </location>
</feature>
<gene>
    <name evidence="9" type="primary">obg</name>
    <name evidence="13" type="synonym">cgtA</name>
    <name evidence="13" type="ORF">HMPREF0908_0080</name>
</gene>
<dbReference type="SUPFAM" id="SSF52540">
    <property type="entry name" value="P-loop containing nucleoside triphosphate hydrolases"/>
    <property type="match status" value="1"/>
</dbReference>
<dbReference type="Gene3D" id="3.40.50.300">
    <property type="entry name" value="P-loop containing nucleotide triphosphate hydrolases"/>
    <property type="match status" value="1"/>
</dbReference>
<name>C4V0X5_9FIRM</name>
<dbReference type="GO" id="GO:0000287">
    <property type="term" value="F:magnesium ion binding"/>
    <property type="evidence" value="ECO:0007669"/>
    <property type="project" value="InterPro"/>
</dbReference>
<comment type="similarity">
    <text evidence="2 9">Belongs to the TRAFAC class OBG-HflX-like GTPase superfamily. OBG GTPase family.</text>
</comment>
<comment type="subunit">
    <text evidence="9">Monomer.</text>
</comment>
<dbReference type="GO" id="GO:0005737">
    <property type="term" value="C:cytoplasm"/>
    <property type="evidence" value="ECO:0007669"/>
    <property type="project" value="UniProtKB-SubCell"/>
</dbReference>
<feature type="binding site" evidence="9">
    <location>
        <position position="209"/>
    </location>
    <ligand>
        <name>Mg(2+)</name>
        <dbReference type="ChEBI" id="CHEBI:18420"/>
    </ligand>
</feature>
<dbReference type="NCBIfam" id="TIGR02729">
    <property type="entry name" value="Obg_CgtA"/>
    <property type="match status" value="1"/>
</dbReference>
<dbReference type="SUPFAM" id="SSF102741">
    <property type="entry name" value="Obg GTP-binding protein C-terminal domain"/>
    <property type="match status" value="1"/>
</dbReference>
<dbReference type="InterPro" id="IPR014100">
    <property type="entry name" value="GTP-bd_Obg/CgtA"/>
</dbReference>
<accession>C4V0X5</accession>
<dbReference type="EC" id="3.6.5.-" evidence="9"/>
<dbReference type="GO" id="GO:0005525">
    <property type="term" value="F:GTP binding"/>
    <property type="evidence" value="ECO:0007669"/>
    <property type="project" value="UniProtKB-UniRule"/>
</dbReference>
<evidence type="ECO:0000256" key="2">
    <source>
        <dbReference type="ARBA" id="ARBA00007699"/>
    </source>
</evidence>
<evidence type="ECO:0000259" key="10">
    <source>
        <dbReference type="PROSITE" id="PS51710"/>
    </source>
</evidence>
<dbReference type="eggNOG" id="COG0536">
    <property type="taxonomic scope" value="Bacteria"/>
</dbReference>
<dbReference type="InterPro" id="IPR027417">
    <property type="entry name" value="P-loop_NTPase"/>
</dbReference>
<dbReference type="PROSITE" id="PS51881">
    <property type="entry name" value="OCT"/>
    <property type="match status" value="1"/>
</dbReference>
<evidence type="ECO:0000256" key="1">
    <source>
        <dbReference type="ARBA" id="ARBA00001946"/>
    </source>
</evidence>
<dbReference type="Proteomes" id="UP000005309">
    <property type="component" value="Unassembled WGS sequence"/>
</dbReference>
<dbReference type="HAMAP" id="MF_01454">
    <property type="entry name" value="GTPase_Obg"/>
    <property type="match status" value="1"/>
</dbReference>
<keyword evidence="3 9" id="KW-0963">Cytoplasm</keyword>
<dbReference type="InterPro" id="IPR006073">
    <property type="entry name" value="GTP-bd"/>
</dbReference>
<dbReference type="NCBIfam" id="TIGR03595">
    <property type="entry name" value="Obg_CgtA_exten"/>
    <property type="match status" value="1"/>
</dbReference>
<dbReference type="CDD" id="cd01898">
    <property type="entry name" value="Obg"/>
    <property type="match status" value="1"/>
</dbReference>
<evidence type="ECO:0000256" key="9">
    <source>
        <dbReference type="HAMAP-Rule" id="MF_01454"/>
    </source>
</evidence>
<dbReference type="Gene3D" id="3.30.300.350">
    <property type="entry name" value="GTP-binding protein OBG, C-terminal domain"/>
    <property type="match status" value="1"/>
</dbReference>
<feature type="binding site" evidence="9">
    <location>
        <begin position="348"/>
        <end position="350"/>
    </location>
    <ligand>
        <name>GTP</name>
        <dbReference type="ChEBI" id="CHEBI:37565"/>
    </ligand>
</feature>
<organism evidence="13 14">
    <name type="scientific">Selenomonas flueggei ATCC 43531</name>
    <dbReference type="NCBI Taxonomy" id="638302"/>
    <lineage>
        <taxon>Bacteria</taxon>
        <taxon>Bacillati</taxon>
        <taxon>Bacillota</taxon>
        <taxon>Negativicutes</taxon>
        <taxon>Selenomonadales</taxon>
        <taxon>Selenomonadaceae</taxon>
        <taxon>Selenomonas</taxon>
    </lineage>
</organism>
<dbReference type="PROSITE" id="PS51883">
    <property type="entry name" value="OBG"/>
    <property type="match status" value="1"/>
</dbReference>
<evidence type="ECO:0000259" key="11">
    <source>
        <dbReference type="PROSITE" id="PS51881"/>
    </source>
</evidence>
<dbReference type="STRING" id="638302.HMPREF0908_0080"/>
<dbReference type="Gene3D" id="2.70.210.12">
    <property type="entry name" value="GTP1/OBG domain"/>
    <property type="match status" value="1"/>
</dbReference>
<dbReference type="PROSITE" id="PS51710">
    <property type="entry name" value="G_OBG"/>
    <property type="match status" value="1"/>
</dbReference>
<evidence type="ECO:0000256" key="4">
    <source>
        <dbReference type="ARBA" id="ARBA00022723"/>
    </source>
</evidence>
<dbReference type="EMBL" id="ACLA01000002">
    <property type="protein sequence ID" value="EEQ49498.1"/>
    <property type="molecule type" value="Genomic_DNA"/>
</dbReference>
<dbReference type="SUPFAM" id="SSF82051">
    <property type="entry name" value="Obg GTP-binding protein N-terminal domain"/>
    <property type="match status" value="1"/>
</dbReference>
<dbReference type="InterPro" id="IPR045086">
    <property type="entry name" value="OBG_GTPase"/>
</dbReference>
<comment type="cofactor">
    <cofactor evidence="1 9">
        <name>Mg(2+)</name>
        <dbReference type="ChEBI" id="CHEBI:18420"/>
    </cofactor>
</comment>
<dbReference type="NCBIfam" id="NF008954">
    <property type="entry name" value="PRK12296.1"/>
    <property type="match status" value="1"/>
</dbReference>
<keyword evidence="6 9" id="KW-0378">Hydrolase</keyword>
<evidence type="ECO:0000256" key="3">
    <source>
        <dbReference type="ARBA" id="ARBA00022490"/>
    </source>
</evidence>
<evidence type="ECO:0000313" key="13">
    <source>
        <dbReference type="EMBL" id="EEQ49498.1"/>
    </source>
</evidence>
<dbReference type="InterPro" id="IPR036346">
    <property type="entry name" value="GTP-bd_prot_GTP1/OBG_C_sf"/>
</dbReference>
<dbReference type="Pfam" id="PF09269">
    <property type="entry name" value="DUF1967"/>
    <property type="match status" value="1"/>
</dbReference>
<comment type="subcellular location">
    <subcellularLocation>
        <location evidence="9">Cytoplasm</location>
    </subcellularLocation>
</comment>
<dbReference type="AlphaFoldDB" id="C4V0X5"/>
<feature type="binding site" evidence="9">
    <location>
        <begin position="202"/>
        <end position="209"/>
    </location>
    <ligand>
        <name>GTP</name>
        <dbReference type="ChEBI" id="CHEBI:37565"/>
    </ligand>
</feature>
<protein>
    <recommendedName>
        <fullName evidence="9">GTPase Obg</fullName>
        <ecNumber evidence="9">3.6.5.-</ecNumber>
    </recommendedName>
    <alternativeName>
        <fullName evidence="9">GTP-binding protein Obg</fullName>
    </alternativeName>
</protein>
<dbReference type="Pfam" id="PF01018">
    <property type="entry name" value="GTP1_OBG"/>
    <property type="match status" value="1"/>
</dbReference>